<gene>
    <name evidence="1" type="ORF">Q5741_04915</name>
</gene>
<proteinExistence type="predicted"/>
<dbReference type="InterPro" id="IPR032466">
    <property type="entry name" value="Metal_Hydrolase"/>
</dbReference>
<keyword evidence="1" id="KW-0645">Protease</keyword>
<dbReference type="EC" id="3.4.13.-" evidence="1"/>
<dbReference type="Gene3D" id="3.20.20.140">
    <property type="entry name" value="Metal-dependent hydrolases"/>
    <property type="match status" value="1"/>
</dbReference>
<dbReference type="SUPFAM" id="SSF51556">
    <property type="entry name" value="Metallo-dependent hydrolases"/>
    <property type="match status" value="1"/>
</dbReference>
<dbReference type="PANTHER" id="PTHR10443:SF12">
    <property type="entry name" value="DIPEPTIDASE"/>
    <property type="match status" value="1"/>
</dbReference>
<comment type="caution">
    <text evidence="1">The sequence shown here is derived from an EMBL/GenBank/DDBJ whole genome shotgun (WGS) entry which is preliminary data.</text>
</comment>
<dbReference type="EMBL" id="JAUQTB010000002">
    <property type="protein sequence ID" value="MDO7905754.1"/>
    <property type="molecule type" value="Genomic_DNA"/>
</dbReference>
<dbReference type="PROSITE" id="PS51365">
    <property type="entry name" value="RENAL_DIPEPTIDASE_2"/>
    <property type="match status" value="1"/>
</dbReference>
<keyword evidence="1" id="KW-0224">Dipeptidase</keyword>
<dbReference type="Proteomes" id="UP001240171">
    <property type="component" value="Unassembled WGS sequence"/>
</dbReference>
<dbReference type="GO" id="GO:0016805">
    <property type="term" value="F:dipeptidase activity"/>
    <property type="evidence" value="ECO:0007669"/>
    <property type="project" value="UniProtKB-KW"/>
</dbReference>
<keyword evidence="2" id="KW-1185">Reference proteome</keyword>
<keyword evidence="1" id="KW-0378">Hydrolase</keyword>
<organism evidence="1 2">
    <name type="scientific">Paenibacillus lacisoli</name>
    <dbReference type="NCBI Taxonomy" id="3064525"/>
    <lineage>
        <taxon>Bacteria</taxon>
        <taxon>Bacillati</taxon>
        <taxon>Bacillota</taxon>
        <taxon>Bacilli</taxon>
        <taxon>Bacillales</taxon>
        <taxon>Paenibacillaceae</taxon>
        <taxon>Paenibacillus</taxon>
    </lineage>
</organism>
<evidence type="ECO:0000313" key="1">
    <source>
        <dbReference type="EMBL" id="MDO7905754.1"/>
    </source>
</evidence>
<dbReference type="Pfam" id="PF01244">
    <property type="entry name" value="Peptidase_M19"/>
    <property type="match status" value="1"/>
</dbReference>
<sequence length="326" mass="36365">MSNEYRVADFHCDVLSKLQMNSTLNFQEDERLDVHAARLKEGRVLLQTFAIYLSEKLGRPTFEHIAEQISIFYSKVAAGLSGSGTLQPLQWRDQAERLASYTGHDKSWALLALEGVDGLEGRLMYVDLCYLLGVRVMGITWNYANWAADGILEQRNGGFSTKGRAFIKRCGELGLLLDVSHLSEHGFWELMELSDKPPIASHSNTRACCSHPRNLTDEQITALVAREGRIGITFVPQFTKAAVPVTNTDLLKHLEHICSRGGASHIMFGSDFDGIETHIQGLEHAGKYPSLIDLLLKHYPEPIVRGWTSGNAFSYLASHLPERPSV</sequence>
<reference evidence="1 2" key="1">
    <citation type="submission" date="2023-07" db="EMBL/GenBank/DDBJ databases">
        <title>Paenibacillus sp. JX-17 nov. isolated from soil.</title>
        <authorList>
            <person name="Wan Y."/>
            <person name="Liu B."/>
        </authorList>
    </citation>
    <scope>NUCLEOTIDE SEQUENCE [LARGE SCALE GENOMIC DNA]</scope>
    <source>
        <strain evidence="1 2">JX-17</strain>
    </source>
</reference>
<evidence type="ECO:0000313" key="2">
    <source>
        <dbReference type="Proteomes" id="UP001240171"/>
    </source>
</evidence>
<dbReference type="RefSeq" id="WP_305022953.1">
    <property type="nucleotide sequence ID" value="NZ_JAUQTB010000002.1"/>
</dbReference>
<accession>A0ABT9CAS5</accession>
<protein>
    <submittedName>
        <fullName evidence="1">Membrane dipeptidase</fullName>
        <ecNumber evidence="1">3.4.13.-</ecNumber>
    </submittedName>
</protein>
<dbReference type="InterPro" id="IPR008257">
    <property type="entry name" value="Pept_M19"/>
</dbReference>
<dbReference type="PANTHER" id="PTHR10443">
    <property type="entry name" value="MICROSOMAL DIPEPTIDASE"/>
    <property type="match status" value="1"/>
</dbReference>
<name>A0ABT9CAS5_9BACL</name>